<sequence length="137" mass="14802">MNIILAVVLLGSLMLLPCGFSDPENHVFGTIPKNLYEPSNRTYEVIVLNPEHAVNLIDPVWEDIMNNVEGLGSNATNPNLEPDLRDHSSSVSFSSGQSNSLFLCSLPPQFCSSTPTPKLGYIAVQRKFTLSVAAGAV</sequence>
<comment type="caution">
    <text evidence="2">The sequence shown here is derived from an EMBL/GenBank/DDBJ whole genome shotgun (WGS) entry which is preliminary data.</text>
</comment>
<feature type="signal peptide" evidence="1">
    <location>
        <begin position="1"/>
        <end position="21"/>
    </location>
</feature>
<evidence type="ECO:0000256" key="1">
    <source>
        <dbReference type="SAM" id="SignalP"/>
    </source>
</evidence>
<gene>
    <name evidence="2" type="ORF">DI09_228p40</name>
</gene>
<dbReference type="Proteomes" id="UP000029725">
    <property type="component" value="Unassembled WGS sequence"/>
</dbReference>
<dbReference type="GeneID" id="25259106"/>
<dbReference type="HOGENOM" id="CLU_1865596_0_0_1"/>
<feature type="chain" id="PRO_5001950430" evidence="1">
    <location>
        <begin position="22"/>
        <end position="137"/>
    </location>
</feature>
<dbReference type="VEuPathDB" id="MicrosporidiaDB:DI09_228p40"/>
<accession>A0A098VSQ9</accession>
<protein>
    <submittedName>
        <fullName evidence="2">Uncharacterized protein</fullName>
    </submittedName>
</protein>
<organism evidence="2 3">
    <name type="scientific">Mitosporidium daphniae</name>
    <dbReference type="NCBI Taxonomy" id="1485682"/>
    <lineage>
        <taxon>Eukaryota</taxon>
        <taxon>Fungi</taxon>
        <taxon>Fungi incertae sedis</taxon>
        <taxon>Microsporidia</taxon>
        <taxon>Mitosporidium</taxon>
    </lineage>
</organism>
<keyword evidence="1" id="KW-0732">Signal</keyword>
<evidence type="ECO:0000313" key="2">
    <source>
        <dbReference type="EMBL" id="KGG52010.1"/>
    </source>
</evidence>
<reference evidence="2 3" key="1">
    <citation type="submission" date="2014-04" db="EMBL/GenBank/DDBJ databases">
        <title>A new species of microsporidia sheds light on the evolution of extreme parasitism.</title>
        <authorList>
            <person name="Haag K.L."/>
            <person name="James T.Y."/>
            <person name="Larsson R."/>
            <person name="Schaer T.M."/>
            <person name="Refardt D."/>
            <person name="Pombert J.-F."/>
            <person name="Ebert D."/>
        </authorList>
    </citation>
    <scope>NUCLEOTIDE SEQUENCE [LARGE SCALE GENOMIC DNA]</scope>
    <source>
        <strain evidence="2 3">UGP3</strain>
        <tissue evidence="2">Spores</tissue>
    </source>
</reference>
<dbReference type="AlphaFoldDB" id="A0A098VSQ9"/>
<name>A0A098VSQ9_9MICR</name>
<proteinExistence type="predicted"/>
<keyword evidence="3" id="KW-1185">Reference proteome</keyword>
<dbReference type="EMBL" id="JMKJ01000142">
    <property type="protein sequence ID" value="KGG52010.1"/>
    <property type="molecule type" value="Genomic_DNA"/>
</dbReference>
<dbReference type="RefSeq" id="XP_013238446.1">
    <property type="nucleotide sequence ID" value="XM_013382992.1"/>
</dbReference>
<evidence type="ECO:0000313" key="3">
    <source>
        <dbReference type="Proteomes" id="UP000029725"/>
    </source>
</evidence>